<comment type="caution">
    <text evidence="2">The sequence shown here is derived from an EMBL/GenBank/DDBJ whole genome shotgun (WGS) entry which is preliminary data.</text>
</comment>
<dbReference type="EMBL" id="JAHZIK010000692">
    <property type="protein sequence ID" value="MBW7456889.1"/>
    <property type="molecule type" value="Genomic_DNA"/>
</dbReference>
<dbReference type="InterPro" id="IPR001296">
    <property type="entry name" value="Glyco_trans_1"/>
</dbReference>
<evidence type="ECO:0000313" key="3">
    <source>
        <dbReference type="Proteomes" id="UP001519887"/>
    </source>
</evidence>
<dbReference type="InterPro" id="IPR050194">
    <property type="entry name" value="Glycosyltransferase_grp1"/>
</dbReference>
<keyword evidence="2" id="KW-0328">Glycosyltransferase</keyword>
<feature type="domain" description="Glycosyl transferase family 1" evidence="1">
    <location>
        <begin position="5"/>
        <end position="105"/>
    </location>
</feature>
<keyword evidence="2" id="KW-0808">Transferase</keyword>
<dbReference type="PANTHER" id="PTHR45947">
    <property type="entry name" value="SULFOQUINOVOSYL TRANSFERASE SQD2"/>
    <property type="match status" value="1"/>
</dbReference>
<dbReference type="SUPFAM" id="SSF53756">
    <property type="entry name" value="UDP-Glycosyltransferase/glycogen phosphorylase"/>
    <property type="match status" value="1"/>
</dbReference>
<gene>
    <name evidence="2" type="ORF">K0U00_22905</name>
</gene>
<feature type="non-terminal residue" evidence="2">
    <location>
        <position position="1"/>
    </location>
</feature>
<protein>
    <submittedName>
        <fullName evidence="2">Glycosyltransferase</fullName>
        <ecNumber evidence="2">2.4.-.-</ecNumber>
    </submittedName>
</protein>
<name>A0ABS7C7J9_9BACL</name>
<proteinExistence type="predicted"/>
<dbReference type="PANTHER" id="PTHR45947:SF3">
    <property type="entry name" value="SULFOQUINOVOSYL TRANSFERASE SQD2"/>
    <property type="match status" value="1"/>
</dbReference>
<dbReference type="Gene3D" id="3.40.50.2000">
    <property type="entry name" value="Glycogen Phosphorylase B"/>
    <property type="match status" value="1"/>
</dbReference>
<dbReference type="EC" id="2.4.-.-" evidence="2"/>
<dbReference type="Proteomes" id="UP001519887">
    <property type="component" value="Unassembled WGS sequence"/>
</dbReference>
<organism evidence="2 3">
    <name type="scientific">Paenibacillus sepulcri</name>
    <dbReference type="NCBI Taxonomy" id="359917"/>
    <lineage>
        <taxon>Bacteria</taxon>
        <taxon>Bacillati</taxon>
        <taxon>Bacillota</taxon>
        <taxon>Bacilli</taxon>
        <taxon>Bacillales</taxon>
        <taxon>Paenibacillaceae</taxon>
        <taxon>Paenibacillus</taxon>
    </lineage>
</organism>
<accession>A0ABS7C7J9</accession>
<dbReference type="GO" id="GO:0016757">
    <property type="term" value="F:glycosyltransferase activity"/>
    <property type="evidence" value="ECO:0007669"/>
    <property type="project" value="UniProtKB-KW"/>
</dbReference>
<evidence type="ECO:0000259" key="1">
    <source>
        <dbReference type="Pfam" id="PF00534"/>
    </source>
</evidence>
<reference evidence="2 3" key="1">
    <citation type="submission" date="2021-07" db="EMBL/GenBank/DDBJ databases">
        <title>Paenibacillus radiodurans sp. nov., isolated from the southeastern edge of Tengger Desert.</title>
        <authorList>
            <person name="Zhang G."/>
        </authorList>
    </citation>
    <scope>NUCLEOTIDE SEQUENCE [LARGE SCALE GENOMIC DNA]</scope>
    <source>
        <strain evidence="2 3">CCM 7311</strain>
    </source>
</reference>
<evidence type="ECO:0000313" key="2">
    <source>
        <dbReference type="EMBL" id="MBW7456889.1"/>
    </source>
</evidence>
<keyword evidence="3" id="KW-1185">Reference proteome</keyword>
<sequence>QARQEVPQNVTFAGYQSGESLAELYASSDLFVFPSSTETFGNVVLEAAASGLPAIVANSGGVTEIVQHGKTGMHAQARNAESFLAALTDWFEHPDKWREFGARARAYALTRTWDQAMEAIYTRCLQIAETENNQLAAASQILTAITEEDEIA</sequence>
<dbReference type="Pfam" id="PF00534">
    <property type="entry name" value="Glycos_transf_1"/>
    <property type="match status" value="1"/>
</dbReference>